<organism evidence="4 5">
    <name type="scientific">Corynespora cassiicola Philippines</name>
    <dbReference type="NCBI Taxonomy" id="1448308"/>
    <lineage>
        <taxon>Eukaryota</taxon>
        <taxon>Fungi</taxon>
        <taxon>Dikarya</taxon>
        <taxon>Ascomycota</taxon>
        <taxon>Pezizomycotina</taxon>
        <taxon>Dothideomycetes</taxon>
        <taxon>Pleosporomycetidae</taxon>
        <taxon>Pleosporales</taxon>
        <taxon>Corynesporascaceae</taxon>
        <taxon>Corynespora</taxon>
    </lineage>
</organism>
<evidence type="ECO:0000259" key="3">
    <source>
        <dbReference type="PROSITE" id="PS00498"/>
    </source>
</evidence>
<dbReference type="OrthoDB" id="6132182at2759"/>
<accession>A0A2T2NQA8</accession>
<feature type="domain" description="Tyrosinase copper-binding" evidence="3">
    <location>
        <begin position="286"/>
        <end position="297"/>
    </location>
</feature>
<reference evidence="4 5" key="1">
    <citation type="journal article" date="2018" name="Front. Microbiol.">
        <title>Genome-Wide Analysis of Corynespora cassiicola Leaf Fall Disease Putative Effectors.</title>
        <authorList>
            <person name="Lopez D."/>
            <person name="Ribeiro S."/>
            <person name="Label P."/>
            <person name="Fumanal B."/>
            <person name="Venisse J.S."/>
            <person name="Kohler A."/>
            <person name="de Oliveira R.R."/>
            <person name="Labutti K."/>
            <person name="Lipzen A."/>
            <person name="Lail K."/>
            <person name="Bauer D."/>
            <person name="Ohm R.A."/>
            <person name="Barry K.W."/>
            <person name="Spatafora J."/>
            <person name="Grigoriev I.V."/>
            <person name="Martin F.M."/>
            <person name="Pujade-Renaud V."/>
        </authorList>
    </citation>
    <scope>NUCLEOTIDE SEQUENCE [LARGE SCALE GENOMIC DNA]</scope>
    <source>
        <strain evidence="4 5">Philippines</strain>
    </source>
</reference>
<dbReference type="GO" id="GO:0016491">
    <property type="term" value="F:oxidoreductase activity"/>
    <property type="evidence" value="ECO:0007669"/>
    <property type="project" value="InterPro"/>
</dbReference>
<evidence type="ECO:0000259" key="2">
    <source>
        <dbReference type="PROSITE" id="PS00497"/>
    </source>
</evidence>
<dbReference type="STRING" id="1448308.A0A2T2NQA8"/>
<feature type="domain" description="Tyrosinase copper-binding" evidence="2">
    <location>
        <begin position="92"/>
        <end position="109"/>
    </location>
</feature>
<dbReference type="PANTHER" id="PTHR11474:SF116">
    <property type="entry name" value="TYROSINASE"/>
    <property type="match status" value="1"/>
</dbReference>
<dbReference type="PROSITE" id="PS00497">
    <property type="entry name" value="TYROSINASE_1"/>
    <property type="match status" value="1"/>
</dbReference>
<proteinExistence type="predicted"/>
<protein>
    <submittedName>
        <fullName evidence="4">Di-copper centre-containing protein</fullName>
    </submittedName>
</protein>
<dbReference type="InterPro" id="IPR008922">
    <property type="entry name" value="Di-copper_centre_dom_sf"/>
</dbReference>
<evidence type="ECO:0000256" key="1">
    <source>
        <dbReference type="ARBA" id="ARBA00022723"/>
    </source>
</evidence>
<keyword evidence="1" id="KW-0479">Metal-binding</keyword>
<dbReference type="Proteomes" id="UP000240883">
    <property type="component" value="Unassembled WGS sequence"/>
</dbReference>
<keyword evidence="5" id="KW-1185">Reference proteome</keyword>
<dbReference type="PANTHER" id="PTHR11474">
    <property type="entry name" value="TYROSINASE FAMILY MEMBER"/>
    <property type="match status" value="1"/>
</dbReference>
<dbReference type="PROSITE" id="PS00498">
    <property type="entry name" value="TYROSINASE_2"/>
    <property type="match status" value="1"/>
</dbReference>
<dbReference type="InterPro" id="IPR002227">
    <property type="entry name" value="Tyrosinase_Cu-bd"/>
</dbReference>
<evidence type="ECO:0000313" key="4">
    <source>
        <dbReference type="EMBL" id="PSN67570.1"/>
    </source>
</evidence>
<name>A0A2T2NQA8_CORCC</name>
<dbReference type="InterPro" id="IPR050316">
    <property type="entry name" value="Tyrosinase/Hemocyanin"/>
</dbReference>
<dbReference type="EMBL" id="KZ678134">
    <property type="protein sequence ID" value="PSN67570.1"/>
    <property type="molecule type" value="Genomic_DNA"/>
</dbReference>
<dbReference type="GO" id="GO:0046872">
    <property type="term" value="F:metal ion binding"/>
    <property type="evidence" value="ECO:0007669"/>
    <property type="project" value="UniProtKB-KW"/>
</dbReference>
<dbReference type="AlphaFoldDB" id="A0A2T2NQA8"/>
<dbReference type="Pfam" id="PF00264">
    <property type="entry name" value="Tyrosinase"/>
    <property type="match status" value="1"/>
</dbReference>
<sequence>MGNDVLAAEGLTKLQEHVKSNGYPDAAKCTLKNAAVRREWSNLSRSEKLNYISAVKCLAEKPAKTPKSVAPGARSRYDDFVVTHVQQSWTIHATANFLTWHRYFTWAYEQALRNECGYKGYQPYWNWAWWAEDPRKSPIFDGSETSMGGNGKYMPGRNYSCFPFEEPCTMQLYPGSGGGCVTSGPFKDFKVNLGPFMSMMKNLPPNPQEDGLGYNPRCLSRDINQQAANATKDEFITSLITGYKDIASFQTSLQGDFENDVMGVHTGGHYTISGDAGSDFMNSPADPAFFLHHGMIDRTYWTWQNHDLNTRQYSVGGKAGFGDDAPDGTLDDVITMGHVGVPNVTIGDSMHTLGGPFCYIYV</sequence>
<dbReference type="Gene3D" id="1.10.1280.10">
    <property type="entry name" value="Di-copper center containing domain from catechol oxidase"/>
    <property type="match status" value="1"/>
</dbReference>
<dbReference type="SUPFAM" id="SSF48056">
    <property type="entry name" value="Di-copper centre-containing domain"/>
    <property type="match status" value="1"/>
</dbReference>
<gene>
    <name evidence="4" type="ORF">BS50DRAFT_491825</name>
</gene>
<evidence type="ECO:0000313" key="5">
    <source>
        <dbReference type="Proteomes" id="UP000240883"/>
    </source>
</evidence>
<dbReference type="PRINTS" id="PR00092">
    <property type="entry name" value="TYROSINASE"/>
</dbReference>